<protein>
    <submittedName>
        <fullName evidence="1">Uncharacterized protein</fullName>
    </submittedName>
</protein>
<keyword evidence="2" id="KW-1185">Reference proteome</keyword>
<dbReference type="AlphaFoldDB" id="A0AAV5IRU6"/>
<proteinExistence type="predicted"/>
<comment type="caution">
    <text evidence="1">The sequence shown here is derived from an EMBL/GenBank/DDBJ whole genome shotgun (WGS) entry which is preliminary data.</text>
</comment>
<gene>
    <name evidence="1" type="ORF">SLEP1_g13316</name>
</gene>
<dbReference type="EMBL" id="BPVZ01000016">
    <property type="protein sequence ID" value="GKV00653.1"/>
    <property type="molecule type" value="Genomic_DNA"/>
</dbReference>
<name>A0AAV5IRU6_9ROSI</name>
<sequence length="52" mass="6027">MKVATKGTMVTKRRDVEVVTPQNSNRGRNRCRALVNKSHECTRLRTLSYHNL</sequence>
<evidence type="ECO:0000313" key="2">
    <source>
        <dbReference type="Proteomes" id="UP001054252"/>
    </source>
</evidence>
<accession>A0AAV5IRU6</accession>
<evidence type="ECO:0000313" key="1">
    <source>
        <dbReference type="EMBL" id="GKV00653.1"/>
    </source>
</evidence>
<organism evidence="1 2">
    <name type="scientific">Rubroshorea leprosula</name>
    <dbReference type="NCBI Taxonomy" id="152421"/>
    <lineage>
        <taxon>Eukaryota</taxon>
        <taxon>Viridiplantae</taxon>
        <taxon>Streptophyta</taxon>
        <taxon>Embryophyta</taxon>
        <taxon>Tracheophyta</taxon>
        <taxon>Spermatophyta</taxon>
        <taxon>Magnoliopsida</taxon>
        <taxon>eudicotyledons</taxon>
        <taxon>Gunneridae</taxon>
        <taxon>Pentapetalae</taxon>
        <taxon>rosids</taxon>
        <taxon>malvids</taxon>
        <taxon>Malvales</taxon>
        <taxon>Dipterocarpaceae</taxon>
        <taxon>Rubroshorea</taxon>
    </lineage>
</organism>
<dbReference type="Proteomes" id="UP001054252">
    <property type="component" value="Unassembled WGS sequence"/>
</dbReference>
<reference evidence="1 2" key="1">
    <citation type="journal article" date="2021" name="Commun. Biol.">
        <title>The genome of Shorea leprosula (Dipterocarpaceae) highlights the ecological relevance of drought in aseasonal tropical rainforests.</title>
        <authorList>
            <person name="Ng K.K.S."/>
            <person name="Kobayashi M.J."/>
            <person name="Fawcett J.A."/>
            <person name="Hatakeyama M."/>
            <person name="Paape T."/>
            <person name="Ng C.H."/>
            <person name="Ang C.C."/>
            <person name="Tnah L.H."/>
            <person name="Lee C.T."/>
            <person name="Nishiyama T."/>
            <person name="Sese J."/>
            <person name="O'Brien M.J."/>
            <person name="Copetti D."/>
            <person name="Mohd Noor M.I."/>
            <person name="Ong R.C."/>
            <person name="Putra M."/>
            <person name="Sireger I.Z."/>
            <person name="Indrioko S."/>
            <person name="Kosugi Y."/>
            <person name="Izuno A."/>
            <person name="Isagi Y."/>
            <person name="Lee S.L."/>
            <person name="Shimizu K.K."/>
        </authorList>
    </citation>
    <scope>NUCLEOTIDE SEQUENCE [LARGE SCALE GENOMIC DNA]</scope>
    <source>
        <strain evidence="1">214</strain>
    </source>
</reference>